<evidence type="ECO:0000313" key="1">
    <source>
        <dbReference type="EMBL" id="OKH30268.1"/>
    </source>
</evidence>
<dbReference type="Gene3D" id="1.10.3680.10">
    <property type="entry name" value="TerB-like"/>
    <property type="match status" value="1"/>
</dbReference>
<evidence type="ECO:0000313" key="2">
    <source>
        <dbReference type="Proteomes" id="UP000185860"/>
    </source>
</evidence>
<dbReference type="SUPFAM" id="SSF158682">
    <property type="entry name" value="TerB-like"/>
    <property type="match status" value="1"/>
</dbReference>
<reference evidence="1 2" key="1">
    <citation type="submission" date="2016-11" db="EMBL/GenBank/DDBJ databases">
        <title>Draft Genome Sequences of Nine Cyanobacterial Strains from Diverse Habitats.</title>
        <authorList>
            <person name="Zhu T."/>
            <person name="Hou S."/>
            <person name="Lu X."/>
            <person name="Hess W.R."/>
        </authorList>
    </citation>
    <scope>NUCLEOTIDE SEQUENCE [LARGE SCALE GENOMIC DNA]</scope>
    <source>
        <strain evidence="1 2">IAM M-71</strain>
    </source>
</reference>
<protein>
    <submittedName>
        <fullName evidence="1">Tellurite resistance protein TerB</fullName>
    </submittedName>
</protein>
<comment type="caution">
    <text evidence="1">The sequence shown here is derived from an EMBL/GenBank/DDBJ whole genome shotgun (WGS) entry which is preliminary data.</text>
</comment>
<name>A0A1U7I2K1_9CYAN</name>
<dbReference type="OrthoDB" id="485098at2"/>
<proteinExistence type="predicted"/>
<gene>
    <name evidence="1" type="ORF">NIES2119_31305</name>
</gene>
<dbReference type="AlphaFoldDB" id="A0A1U7I2K1"/>
<dbReference type="InterPro" id="IPR029024">
    <property type="entry name" value="TerB-like"/>
</dbReference>
<sequence>MISDSDITILFKILIGVAWIDGKIQSEERDYLYRLAKEKGVDNDPELYPWLYEFRSVSPTQCYEWVQEYLGDRPSSEKCQNLIEEISALIYSDSEVTSEEAQLITAIQQLDPNNNPPQTIQNAVLGSIQKLYKRWVLNQN</sequence>
<organism evidence="1 2">
    <name type="scientific">[Phormidium ambiguum] IAM M-71</name>
    <dbReference type="NCBI Taxonomy" id="454136"/>
    <lineage>
        <taxon>Bacteria</taxon>
        <taxon>Bacillati</taxon>
        <taxon>Cyanobacteriota</taxon>
        <taxon>Cyanophyceae</taxon>
        <taxon>Oscillatoriophycideae</taxon>
        <taxon>Aerosakkonematales</taxon>
        <taxon>Aerosakkonemataceae</taxon>
        <taxon>Floridanema</taxon>
    </lineage>
</organism>
<dbReference type="Proteomes" id="UP000185860">
    <property type="component" value="Unassembled WGS sequence"/>
</dbReference>
<accession>A0A1U7I2K1</accession>
<dbReference type="RefSeq" id="WP_073597401.1">
    <property type="nucleotide sequence ID" value="NZ_MRCE01000068.1"/>
</dbReference>
<dbReference type="EMBL" id="MRCE01000068">
    <property type="protein sequence ID" value="OKH30268.1"/>
    <property type="molecule type" value="Genomic_DNA"/>
</dbReference>
<dbReference type="CDD" id="cd07177">
    <property type="entry name" value="terB_like"/>
    <property type="match status" value="1"/>
</dbReference>
<dbReference type="STRING" id="454136.NIES2119_31305"/>